<dbReference type="SUPFAM" id="SSF56420">
    <property type="entry name" value="Peptide deformylase"/>
    <property type="match status" value="1"/>
</dbReference>
<comment type="caution">
    <text evidence="2">The sequence shown here is derived from an EMBL/GenBank/DDBJ whole genome shotgun (WGS) entry which is preliminary data.</text>
</comment>
<reference evidence="2 3" key="1">
    <citation type="submission" date="2019-04" db="EMBL/GenBank/DDBJ databases">
        <authorList>
            <person name="Li J."/>
        </authorList>
    </citation>
    <scope>NUCLEOTIDE SEQUENCE [LARGE SCALE GENOMIC DNA]</scope>
    <source>
        <strain evidence="2 3">CCTCC AB2016182</strain>
    </source>
</reference>
<dbReference type="Pfam" id="PF01327">
    <property type="entry name" value="Pep_deformylase"/>
    <property type="match status" value="1"/>
</dbReference>
<organism evidence="2 3">
    <name type="scientific">Paracoccus hibiscisoli</name>
    <dbReference type="NCBI Taxonomy" id="2023261"/>
    <lineage>
        <taxon>Bacteria</taxon>
        <taxon>Pseudomonadati</taxon>
        <taxon>Pseudomonadota</taxon>
        <taxon>Alphaproteobacteria</taxon>
        <taxon>Rhodobacterales</taxon>
        <taxon>Paracoccaceae</taxon>
        <taxon>Paracoccus</taxon>
    </lineage>
</organism>
<dbReference type="EMBL" id="SUNH01000004">
    <property type="protein sequence ID" value="TJZ87129.1"/>
    <property type="molecule type" value="Genomic_DNA"/>
</dbReference>
<gene>
    <name evidence="2" type="ORF">FA740_02445</name>
</gene>
<evidence type="ECO:0000256" key="1">
    <source>
        <dbReference type="ARBA" id="ARBA00010759"/>
    </source>
</evidence>
<keyword evidence="3" id="KW-1185">Reference proteome</keyword>
<comment type="similarity">
    <text evidence="1">Belongs to the polypeptide deformylase family.</text>
</comment>
<dbReference type="Proteomes" id="UP000306223">
    <property type="component" value="Unassembled WGS sequence"/>
</dbReference>
<evidence type="ECO:0000313" key="3">
    <source>
        <dbReference type="Proteomes" id="UP000306223"/>
    </source>
</evidence>
<dbReference type="RefSeq" id="WP_136855186.1">
    <property type="nucleotide sequence ID" value="NZ_SUNH01000004.1"/>
</dbReference>
<dbReference type="InterPro" id="IPR023635">
    <property type="entry name" value="Peptide_deformylase"/>
</dbReference>
<dbReference type="GO" id="GO:0042586">
    <property type="term" value="F:peptide deformylase activity"/>
    <property type="evidence" value="ECO:0007669"/>
    <property type="project" value="InterPro"/>
</dbReference>
<evidence type="ECO:0000313" key="2">
    <source>
        <dbReference type="EMBL" id="TJZ87129.1"/>
    </source>
</evidence>
<dbReference type="InterPro" id="IPR036821">
    <property type="entry name" value="Peptide_deformylase_sf"/>
</dbReference>
<name>A0A4U0QXZ7_9RHOB</name>
<dbReference type="Gene3D" id="3.90.45.10">
    <property type="entry name" value="Peptide deformylase"/>
    <property type="match status" value="1"/>
</dbReference>
<sequence length="410" mass="43480">MTTPLLMFNDPRLGLRPNEARSDDVLTRVALRILDDALAADGDRVLSAPAIGIPVRALAMRQGADVIHLLNPSLSSLSDVVLNRGETSPQTGPMRRNTWRARTVTLSGWQAGGLPFSRVLEGPLAIGAQQAIDLLDNQQSFSWITPFHRSWAVTTNATARARAEGINRGLHPTDGGTGPLRALDDRRVAVHGDDGQALCVLDSLDPSLPIEAADRQILAVMFAASAMRHVLVLAPEQFGVAVAALALVPGLTVHHETGGWPLGAVAALDLGRAHTTARLADPIPAEGAAGPRFDAIVLRGDAAWLQGPDARTAMRRAARRLSGDGGVMMVRCATPLPEVEDLLQASFPVLYLVDDGAGQALYVAAKARLDLAAARARLLSIVNQTDHPALWPAGAMGWQLITKSGDRIAQ</sequence>
<proteinExistence type="inferred from homology"/>
<dbReference type="OrthoDB" id="7767604at2"/>
<dbReference type="AlphaFoldDB" id="A0A4U0QXZ7"/>
<accession>A0A4U0QXZ7</accession>
<protein>
    <submittedName>
        <fullName evidence="2">Uncharacterized protein</fullName>
    </submittedName>
</protein>